<evidence type="ECO:0000256" key="5">
    <source>
        <dbReference type="ARBA" id="ARBA00022679"/>
    </source>
</evidence>
<feature type="compositionally biased region" description="Basic and acidic residues" evidence="13">
    <location>
        <begin position="1"/>
        <end position="13"/>
    </location>
</feature>
<keyword evidence="6" id="KW-0812">Transmembrane</keyword>
<dbReference type="InterPro" id="IPR000700">
    <property type="entry name" value="PAS-assoc_C"/>
</dbReference>
<keyword evidence="18" id="KW-1185">Reference proteome</keyword>
<dbReference type="SMART" id="SM00086">
    <property type="entry name" value="PAC"/>
    <property type="match status" value="1"/>
</dbReference>
<evidence type="ECO:0000313" key="18">
    <source>
        <dbReference type="Proteomes" id="UP000199421"/>
    </source>
</evidence>
<gene>
    <name evidence="17" type="ORF">SAMN05661044_01335</name>
</gene>
<evidence type="ECO:0000256" key="1">
    <source>
        <dbReference type="ARBA" id="ARBA00000085"/>
    </source>
</evidence>
<dbReference type="Pfam" id="PF02518">
    <property type="entry name" value="HATPase_c"/>
    <property type="match status" value="1"/>
</dbReference>
<dbReference type="InterPro" id="IPR036890">
    <property type="entry name" value="HATPase_C_sf"/>
</dbReference>
<evidence type="ECO:0000256" key="10">
    <source>
        <dbReference type="ARBA" id="ARBA00022989"/>
    </source>
</evidence>
<dbReference type="InterPro" id="IPR050351">
    <property type="entry name" value="BphY/WalK/GraS-like"/>
</dbReference>
<dbReference type="InterPro" id="IPR003661">
    <property type="entry name" value="HisK_dim/P_dom"/>
</dbReference>
<evidence type="ECO:0000259" key="16">
    <source>
        <dbReference type="PROSITE" id="PS50113"/>
    </source>
</evidence>
<dbReference type="GO" id="GO:0000156">
    <property type="term" value="F:phosphorelay response regulator activity"/>
    <property type="evidence" value="ECO:0007669"/>
    <property type="project" value="TreeGrafter"/>
</dbReference>
<evidence type="ECO:0000256" key="3">
    <source>
        <dbReference type="ARBA" id="ARBA00012438"/>
    </source>
</evidence>
<dbReference type="OrthoDB" id="9813151at2"/>
<evidence type="ECO:0000256" key="7">
    <source>
        <dbReference type="ARBA" id="ARBA00022741"/>
    </source>
</evidence>
<evidence type="ECO:0000256" key="11">
    <source>
        <dbReference type="ARBA" id="ARBA00023012"/>
    </source>
</evidence>
<comment type="catalytic activity">
    <reaction evidence="1">
        <text>ATP + protein L-histidine = ADP + protein N-phospho-L-histidine.</text>
        <dbReference type="EC" id="2.7.13.3"/>
    </reaction>
</comment>
<evidence type="ECO:0000256" key="13">
    <source>
        <dbReference type="SAM" id="MobiDB-lite"/>
    </source>
</evidence>
<dbReference type="InterPro" id="IPR005467">
    <property type="entry name" value="His_kinase_dom"/>
</dbReference>
<dbReference type="GO" id="GO:0030295">
    <property type="term" value="F:protein kinase activator activity"/>
    <property type="evidence" value="ECO:0007669"/>
    <property type="project" value="TreeGrafter"/>
</dbReference>
<comment type="subcellular location">
    <subcellularLocation>
        <location evidence="2">Membrane</location>
        <topology evidence="2">Multi-pass membrane protein</topology>
    </subcellularLocation>
</comment>
<evidence type="ECO:0000259" key="14">
    <source>
        <dbReference type="PROSITE" id="PS50109"/>
    </source>
</evidence>
<dbReference type="Gene3D" id="3.30.565.10">
    <property type="entry name" value="Histidine kinase-like ATPase, C-terminal domain"/>
    <property type="match status" value="1"/>
</dbReference>
<evidence type="ECO:0000256" key="6">
    <source>
        <dbReference type="ARBA" id="ARBA00022692"/>
    </source>
</evidence>
<dbReference type="CDD" id="cd00082">
    <property type="entry name" value="HisKA"/>
    <property type="match status" value="1"/>
</dbReference>
<dbReference type="InterPro" id="IPR003594">
    <property type="entry name" value="HATPase_dom"/>
</dbReference>
<evidence type="ECO:0000259" key="15">
    <source>
        <dbReference type="PROSITE" id="PS50112"/>
    </source>
</evidence>
<dbReference type="Pfam" id="PF13426">
    <property type="entry name" value="PAS_9"/>
    <property type="match status" value="1"/>
</dbReference>
<dbReference type="SMART" id="SM00388">
    <property type="entry name" value="HisKA"/>
    <property type="match status" value="1"/>
</dbReference>
<dbReference type="Proteomes" id="UP000199421">
    <property type="component" value="Unassembled WGS sequence"/>
</dbReference>
<dbReference type="NCBIfam" id="TIGR00229">
    <property type="entry name" value="sensory_box"/>
    <property type="match status" value="1"/>
</dbReference>
<keyword evidence="8" id="KW-0418">Kinase</keyword>
<dbReference type="CDD" id="cd00130">
    <property type="entry name" value="PAS"/>
    <property type="match status" value="1"/>
</dbReference>
<dbReference type="EMBL" id="FOAF01000001">
    <property type="protein sequence ID" value="SEK85596.1"/>
    <property type="molecule type" value="Genomic_DNA"/>
</dbReference>
<dbReference type="GO" id="GO:0016020">
    <property type="term" value="C:membrane"/>
    <property type="evidence" value="ECO:0007669"/>
    <property type="project" value="UniProtKB-SubCell"/>
</dbReference>
<dbReference type="PROSITE" id="PS50109">
    <property type="entry name" value="HIS_KIN"/>
    <property type="match status" value="1"/>
</dbReference>
<organism evidence="17 18">
    <name type="scientific">Olivibacter domesticus</name>
    <name type="common">Pseudosphingobacterium domesticum</name>
    <dbReference type="NCBI Taxonomy" id="407022"/>
    <lineage>
        <taxon>Bacteria</taxon>
        <taxon>Pseudomonadati</taxon>
        <taxon>Bacteroidota</taxon>
        <taxon>Sphingobacteriia</taxon>
        <taxon>Sphingobacteriales</taxon>
        <taxon>Sphingobacteriaceae</taxon>
        <taxon>Olivibacter</taxon>
    </lineage>
</organism>
<feature type="region of interest" description="Disordered" evidence="13">
    <location>
        <begin position="1"/>
        <end position="21"/>
    </location>
</feature>
<protein>
    <recommendedName>
        <fullName evidence="3">histidine kinase</fullName>
        <ecNumber evidence="3">2.7.13.3</ecNumber>
    </recommendedName>
</protein>
<keyword evidence="7" id="KW-0547">Nucleotide-binding</keyword>
<feature type="domain" description="PAC" evidence="16">
    <location>
        <begin position="107"/>
        <end position="159"/>
    </location>
</feature>
<dbReference type="PROSITE" id="PS50113">
    <property type="entry name" value="PAC"/>
    <property type="match status" value="1"/>
</dbReference>
<keyword evidence="9" id="KW-0067">ATP-binding</keyword>
<keyword evidence="10" id="KW-1133">Transmembrane helix</keyword>
<dbReference type="RefSeq" id="WP_093320583.1">
    <property type="nucleotide sequence ID" value="NZ_FOAF01000001.1"/>
</dbReference>
<dbReference type="Gene3D" id="1.10.287.130">
    <property type="match status" value="1"/>
</dbReference>
<dbReference type="GO" id="GO:0005524">
    <property type="term" value="F:ATP binding"/>
    <property type="evidence" value="ECO:0007669"/>
    <property type="project" value="UniProtKB-KW"/>
</dbReference>
<dbReference type="InterPro" id="IPR001610">
    <property type="entry name" value="PAC"/>
</dbReference>
<keyword evidence="4" id="KW-0597">Phosphoprotein</keyword>
<feature type="domain" description="PAS" evidence="15">
    <location>
        <begin position="34"/>
        <end position="104"/>
    </location>
</feature>
<evidence type="ECO:0000256" key="4">
    <source>
        <dbReference type="ARBA" id="ARBA00022553"/>
    </source>
</evidence>
<reference evidence="18" key="1">
    <citation type="submission" date="2016-10" db="EMBL/GenBank/DDBJ databases">
        <authorList>
            <person name="Varghese N."/>
            <person name="Submissions S."/>
        </authorList>
    </citation>
    <scope>NUCLEOTIDE SEQUENCE [LARGE SCALE GENOMIC DNA]</scope>
    <source>
        <strain evidence="18">DSM 18733</strain>
    </source>
</reference>
<evidence type="ECO:0000256" key="8">
    <source>
        <dbReference type="ARBA" id="ARBA00022777"/>
    </source>
</evidence>
<proteinExistence type="predicted"/>
<dbReference type="SMART" id="SM00387">
    <property type="entry name" value="HATPase_c"/>
    <property type="match status" value="1"/>
</dbReference>
<dbReference type="SUPFAM" id="SSF55874">
    <property type="entry name" value="ATPase domain of HSP90 chaperone/DNA topoisomerase II/histidine kinase"/>
    <property type="match status" value="1"/>
</dbReference>
<evidence type="ECO:0000256" key="9">
    <source>
        <dbReference type="ARBA" id="ARBA00022840"/>
    </source>
</evidence>
<keyword evidence="12" id="KW-0472">Membrane</keyword>
<dbReference type="SUPFAM" id="SSF55785">
    <property type="entry name" value="PYP-like sensor domain (PAS domain)"/>
    <property type="match status" value="1"/>
</dbReference>
<dbReference type="InterPro" id="IPR004358">
    <property type="entry name" value="Sig_transdc_His_kin-like_C"/>
</dbReference>
<dbReference type="GO" id="GO:0007234">
    <property type="term" value="P:osmosensory signaling via phosphorelay pathway"/>
    <property type="evidence" value="ECO:0007669"/>
    <property type="project" value="TreeGrafter"/>
</dbReference>
<dbReference type="Pfam" id="PF00512">
    <property type="entry name" value="HisKA"/>
    <property type="match status" value="1"/>
</dbReference>
<keyword evidence="11" id="KW-0902">Two-component regulatory system</keyword>
<dbReference type="InterPro" id="IPR035965">
    <property type="entry name" value="PAS-like_dom_sf"/>
</dbReference>
<dbReference type="SUPFAM" id="SSF47384">
    <property type="entry name" value="Homodimeric domain of signal transducing histidine kinase"/>
    <property type="match status" value="1"/>
</dbReference>
<dbReference type="PANTHER" id="PTHR42878:SF7">
    <property type="entry name" value="SENSOR HISTIDINE KINASE GLRK"/>
    <property type="match status" value="1"/>
</dbReference>
<dbReference type="PRINTS" id="PR00344">
    <property type="entry name" value="BCTRLSENSOR"/>
</dbReference>
<sequence>MEKDAKRLEKYGQDEPADTIDIRMREDNEQEEIRRATLSAIVDSSDDAIISKTLDGRVLSWNKAAEKMFGYKEQDMLGRPIQVLVPPARLEEQLRMVEKISRGEHVHHFETVRVHANGTEIPVSLTISPLKNSQGEIIGASKIVRDITLQVQLNQQLEIYNNRLEALNKFKDDFLITASHELKTPLTVLKWYMQSMDLKKDEEHRKYMKKKAMQQIDKLYDLVGELLDVSKLENGKLLIKPTFFNLDKLLSECIHNIYMIFNSHEIIYENCCSETLVTADRIRIEQVIINLLTNSIKYSPQKSKITVVLKENSSSFIVMVKDRGKGIPVKYHKKIFTRFFRVPEHENHTSGMGVGLYVSCEIIKRHGGRMWLTCEDDIGCSFYFSIPKVL</sequence>
<keyword evidence="5" id="KW-0808">Transferase</keyword>
<dbReference type="Gene3D" id="3.30.450.20">
    <property type="entry name" value="PAS domain"/>
    <property type="match status" value="1"/>
</dbReference>
<dbReference type="PANTHER" id="PTHR42878">
    <property type="entry name" value="TWO-COMPONENT HISTIDINE KINASE"/>
    <property type="match status" value="1"/>
</dbReference>
<dbReference type="AlphaFoldDB" id="A0A1H7KGH8"/>
<dbReference type="InterPro" id="IPR000014">
    <property type="entry name" value="PAS"/>
</dbReference>
<dbReference type="GO" id="GO:0000155">
    <property type="term" value="F:phosphorelay sensor kinase activity"/>
    <property type="evidence" value="ECO:0007669"/>
    <property type="project" value="InterPro"/>
</dbReference>
<accession>A0A1H7KGH8</accession>
<dbReference type="STRING" id="407022.SAMN05661044_01335"/>
<feature type="domain" description="Histidine kinase" evidence="14">
    <location>
        <begin position="177"/>
        <end position="390"/>
    </location>
</feature>
<dbReference type="FunFam" id="3.30.565.10:FF:000006">
    <property type="entry name" value="Sensor histidine kinase WalK"/>
    <property type="match status" value="1"/>
</dbReference>
<evidence type="ECO:0000313" key="17">
    <source>
        <dbReference type="EMBL" id="SEK85596.1"/>
    </source>
</evidence>
<dbReference type="InterPro" id="IPR036097">
    <property type="entry name" value="HisK_dim/P_sf"/>
</dbReference>
<name>A0A1H7KGH8_OLID1</name>
<evidence type="ECO:0000256" key="2">
    <source>
        <dbReference type="ARBA" id="ARBA00004141"/>
    </source>
</evidence>
<dbReference type="PROSITE" id="PS50112">
    <property type="entry name" value="PAS"/>
    <property type="match status" value="1"/>
</dbReference>
<dbReference type="EC" id="2.7.13.3" evidence="3"/>
<dbReference type="SMART" id="SM00091">
    <property type="entry name" value="PAS"/>
    <property type="match status" value="1"/>
</dbReference>
<evidence type="ECO:0000256" key="12">
    <source>
        <dbReference type="ARBA" id="ARBA00023136"/>
    </source>
</evidence>